<evidence type="ECO:0000313" key="3">
    <source>
        <dbReference type="Proteomes" id="UP000799444"/>
    </source>
</evidence>
<evidence type="ECO:0000256" key="1">
    <source>
        <dbReference type="SAM" id="Coils"/>
    </source>
</evidence>
<feature type="coiled-coil region" evidence="1">
    <location>
        <begin position="302"/>
        <end position="382"/>
    </location>
</feature>
<protein>
    <submittedName>
        <fullName evidence="2">Uncharacterized protein</fullName>
    </submittedName>
</protein>
<comment type="caution">
    <text evidence="2">The sequence shown here is derived from an EMBL/GenBank/DDBJ whole genome shotgun (WGS) entry which is preliminary data.</text>
</comment>
<dbReference type="AlphaFoldDB" id="A0A9P4R3A0"/>
<dbReference type="EMBL" id="ML996108">
    <property type="protein sequence ID" value="KAF2738573.1"/>
    <property type="molecule type" value="Genomic_DNA"/>
</dbReference>
<dbReference type="Proteomes" id="UP000799444">
    <property type="component" value="Unassembled WGS sequence"/>
</dbReference>
<keyword evidence="1" id="KW-0175">Coiled coil</keyword>
<name>A0A9P4R3A0_9PLEO</name>
<proteinExistence type="predicted"/>
<gene>
    <name evidence="2" type="ORF">EJ04DRAFT_560581</name>
</gene>
<feature type="coiled-coil region" evidence="1">
    <location>
        <begin position="39"/>
        <end position="122"/>
    </location>
</feature>
<evidence type="ECO:0000313" key="2">
    <source>
        <dbReference type="EMBL" id="KAF2738573.1"/>
    </source>
</evidence>
<keyword evidence="3" id="KW-1185">Reference proteome</keyword>
<reference evidence="2" key="1">
    <citation type="journal article" date="2020" name="Stud. Mycol.">
        <title>101 Dothideomycetes genomes: a test case for predicting lifestyles and emergence of pathogens.</title>
        <authorList>
            <person name="Haridas S."/>
            <person name="Albert R."/>
            <person name="Binder M."/>
            <person name="Bloem J."/>
            <person name="Labutti K."/>
            <person name="Salamov A."/>
            <person name="Andreopoulos B."/>
            <person name="Baker S."/>
            <person name="Barry K."/>
            <person name="Bills G."/>
            <person name="Bluhm B."/>
            <person name="Cannon C."/>
            <person name="Castanera R."/>
            <person name="Culley D."/>
            <person name="Daum C."/>
            <person name="Ezra D."/>
            <person name="Gonzalez J."/>
            <person name="Henrissat B."/>
            <person name="Kuo A."/>
            <person name="Liang C."/>
            <person name="Lipzen A."/>
            <person name="Lutzoni F."/>
            <person name="Magnuson J."/>
            <person name="Mondo S."/>
            <person name="Nolan M."/>
            <person name="Ohm R."/>
            <person name="Pangilinan J."/>
            <person name="Park H.-J."/>
            <person name="Ramirez L."/>
            <person name="Alfaro M."/>
            <person name="Sun H."/>
            <person name="Tritt A."/>
            <person name="Yoshinaga Y."/>
            <person name="Zwiers L.-H."/>
            <person name="Turgeon B."/>
            <person name="Goodwin S."/>
            <person name="Spatafora J."/>
            <person name="Crous P."/>
            <person name="Grigoriev I."/>
        </authorList>
    </citation>
    <scope>NUCLEOTIDE SEQUENCE</scope>
    <source>
        <strain evidence="2">CBS 125425</strain>
    </source>
</reference>
<accession>A0A9P4R3A0</accession>
<organism evidence="2 3">
    <name type="scientific">Polyplosphaeria fusca</name>
    <dbReference type="NCBI Taxonomy" id="682080"/>
    <lineage>
        <taxon>Eukaryota</taxon>
        <taxon>Fungi</taxon>
        <taxon>Dikarya</taxon>
        <taxon>Ascomycota</taxon>
        <taxon>Pezizomycotina</taxon>
        <taxon>Dothideomycetes</taxon>
        <taxon>Pleosporomycetidae</taxon>
        <taxon>Pleosporales</taxon>
        <taxon>Tetraplosphaeriaceae</taxon>
        <taxon>Polyplosphaeria</taxon>
    </lineage>
</organism>
<feature type="coiled-coil region" evidence="1">
    <location>
        <begin position="529"/>
        <end position="563"/>
    </location>
</feature>
<dbReference type="OrthoDB" id="3690630at2759"/>
<sequence>MSSTFRLHPLSRTPEELYPIVIEDFTASGDEQCTNEDQIKMLNDKLLKAEEAHNEAKQQLDNIANQHDRRAREISVLMKNLARKVTQQHEERKTIQSAEQEIVELETDKAKLQEDFRAQLAEKDAMMQRLNCTLEVVVKERDSALNEVTKVEKFFLKMKDLKAANHALQVCCQSLEEEAKSHNFIIQILNSERGIASPSKERLSTATTAATSFEVTHNANEEDRIAAIKRETFRTDHTGITGGRQRNWRSKSKFYKALNRPLKIKDEADQAREEADAIREKTLEDYGNDPNRKLELFIARKVAETVKKLGDARREINKVEDEKDVLENENIGLGAQNAILDGKNNELVDALRELRVTEDRKYKELSQRYEHIQCENKEIHAERHRIILTLKEVQAALSMACNVFALQELPFHPGTDKDEFLIIIARLQEECTVERKQVSLFRKGVEDIMAQLQDLQHERNCLVTGLKKASDDGTQKQIEIERLQTRCNELDVLSLELQEIESVDKLGEIVEREAKKIAFTVVKESFVEKQHLSDQLKSVEASKDELQEKFDKMEHEVYGYRLEQEFHQSELRKAEDLSQHLWAQISTLQRDVKMAKRDLVDFWRGDVENAYFDMQNKYEQSQAEADFYRAERLRLSQWFEDIKAENLRIRDGLKKQIENSMNMAHGSVEAYYDYLMTQRDHLHTELAHWKAKAGVKHYWQSYTTNQVVHSRKLLRTAMMYHGNDVDPADFPDEIANEIREMESKFEKVPMQDVARLWKALKPETWRFYMNSGQAWIAPNHPRLTENGVMGQDEEQQAADVVKTIRQSMRHQQELVEDDRDDCVVNFNAADLEASLRGETTRDGAHADANDTTGSDDAVGMEGYISNNTGFFNQTEYDSLPACLRKRAQKVDKIERELRKEAEHKLE</sequence>